<proteinExistence type="predicted"/>
<evidence type="ECO:0000313" key="1">
    <source>
        <dbReference type="EMBL" id="TDD87332.1"/>
    </source>
</evidence>
<reference evidence="1 2" key="1">
    <citation type="submission" date="2019-03" db="EMBL/GenBank/DDBJ databases">
        <title>Draft genome sequences of novel Actinobacteria.</title>
        <authorList>
            <person name="Sahin N."/>
            <person name="Ay H."/>
            <person name="Saygin H."/>
        </authorList>
    </citation>
    <scope>NUCLEOTIDE SEQUENCE [LARGE SCALE GENOMIC DNA]</scope>
    <source>
        <strain evidence="1 2">DSM 45941</strain>
    </source>
</reference>
<dbReference type="RefSeq" id="WP_132195428.1">
    <property type="nucleotide sequence ID" value="NZ_SMKY01000024.1"/>
</dbReference>
<dbReference type="AlphaFoldDB" id="A0A4R5BT43"/>
<accession>A0A4R5BT43</accession>
<protein>
    <recommendedName>
        <fullName evidence="3">SMI1/KNR4 family protein</fullName>
    </recommendedName>
</protein>
<evidence type="ECO:0000313" key="2">
    <source>
        <dbReference type="Proteomes" id="UP000295578"/>
    </source>
</evidence>
<evidence type="ECO:0008006" key="3">
    <source>
        <dbReference type="Google" id="ProtNLM"/>
    </source>
</evidence>
<gene>
    <name evidence="1" type="ORF">E1293_07955</name>
</gene>
<organism evidence="1 2">
    <name type="scientific">Actinomadura darangshiensis</name>
    <dbReference type="NCBI Taxonomy" id="705336"/>
    <lineage>
        <taxon>Bacteria</taxon>
        <taxon>Bacillati</taxon>
        <taxon>Actinomycetota</taxon>
        <taxon>Actinomycetes</taxon>
        <taxon>Streptosporangiales</taxon>
        <taxon>Thermomonosporaceae</taxon>
        <taxon>Actinomadura</taxon>
    </lineage>
</organism>
<dbReference type="Proteomes" id="UP000295578">
    <property type="component" value="Unassembled WGS sequence"/>
</dbReference>
<dbReference type="EMBL" id="SMKY01000024">
    <property type="protein sequence ID" value="TDD87332.1"/>
    <property type="molecule type" value="Genomic_DNA"/>
</dbReference>
<keyword evidence="2" id="KW-1185">Reference proteome</keyword>
<dbReference type="OrthoDB" id="3526086at2"/>
<sequence>MLDRVRPPSTAPAALPGLEWLDHLDGDRATALRRFIEGWYPTPTDAPELAVSVEVPTALAEFYRLAHGRPHVLGVQNFICPPGELRTAGKGLLEFGYENQGGFWWALAPADDDPIVWTIESPTQRHAERERLSGFLIQFSLHEAVMSAPNIAWTDPIPWPVARRLTDTMRRVPLKTWLWSQYETSFYAAPGLIARVSDQGEGQCNIRAGATHRSILRSLAHLGVPWKGFDG</sequence>
<name>A0A4R5BT43_9ACTN</name>
<comment type="caution">
    <text evidence="1">The sequence shown here is derived from an EMBL/GenBank/DDBJ whole genome shotgun (WGS) entry which is preliminary data.</text>
</comment>